<dbReference type="Proteomes" id="UP000826656">
    <property type="component" value="Unassembled WGS sequence"/>
</dbReference>
<evidence type="ECO:0000313" key="3">
    <source>
        <dbReference type="Proteomes" id="UP000826656"/>
    </source>
</evidence>
<protein>
    <submittedName>
        <fullName evidence="2">Uncharacterized protein</fullName>
    </submittedName>
</protein>
<evidence type="ECO:0000256" key="1">
    <source>
        <dbReference type="SAM" id="MobiDB-lite"/>
    </source>
</evidence>
<organism evidence="2 3">
    <name type="scientific">Solanum tuberosum</name>
    <name type="common">Potato</name>
    <dbReference type="NCBI Taxonomy" id="4113"/>
    <lineage>
        <taxon>Eukaryota</taxon>
        <taxon>Viridiplantae</taxon>
        <taxon>Streptophyta</taxon>
        <taxon>Embryophyta</taxon>
        <taxon>Tracheophyta</taxon>
        <taxon>Spermatophyta</taxon>
        <taxon>Magnoliopsida</taxon>
        <taxon>eudicotyledons</taxon>
        <taxon>Gunneridae</taxon>
        <taxon>Pentapetalae</taxon>
        <taxon>asterids</taxon>
        <taxon>lamiids</taxon>
        <taxon>Solanales</taxon>
        <taxon>Solanaceae</taxon>
        <taxon>Solanoideae</taxon>
        <taxon>Solaneae</taxon>
        <taxon>Solanum</taxon>
    </lineage>
</organism>
<feature type="compositionally biased region" description="Polar residues" evidence="1">
    <location>
        <begin position="12"/>
        <end position="22"/>
    </location>
</feature>
<proteinExistence type="predicted"/>
<name>A0ABQ7TYR2_SOLTU</name>
<keyword evidence="3" id="KW-1185">Reference proteome</keyword>
<feature type="region of interest" description="Disordered" evidence="1">
    <location>
        <begin position="1"/>
        <end position="46"/>
    </location>
</feature>
<dbReference type="EMBL" id="JAIVGD010000028">
    <property type="protein sequence ID" value="KAH0739671.1"/>
    <property type="molecule type" value="Genomic_DNA"/>
</dbReference>
<feature type="compositionally biased region" description="Pro residues" evidence="1">
    <location>
        <begin position="28"/>
        <end position="37"/>
    </location>
</feature>
<sequence length="204" mass="22226">MEKCYRLHGYPSGSNPPQNSRASLKPPQNNPRAPPKPPHNKGTGHMTVANVHCAQDLADGKGPAFPSFIDILDSSDNHGTQGNQNQTVSDGSNTTYSPSPDHIVHLPSHYIPMSVPSMHPEPRRSTRNPKFPSHMHDYVCNMPQLKPPNPQPQHLANTATSLKALFSNHQHMDHSTLVPSSQDLLILSEASIVELPEAHSAGNS</sequence>
<accession>A0ABQ7TYR2</accession>
<gene>
    <name evidence="2" type="ORF">KY290_038376</name>
</gene>
<evidence type="ECO:0000313" key="2">
    <source>
        <dbReference type="EMBL" id="KAH0739671.1"/>
    </source>
</evidence>
<feature type="compositionally biased region" description="Polar residues" evidence="1">
    <location>
        <begin position="77"/>
        <end position="98"/>
    </location>
</feature>
<reference evidence="2 3" key="1">
    <citation type="journal article" date="2021" name="bioRxiv">
        <title>Chromosome-scale and haplotype-resolved genome assembly of a tetraploid potato cultivar.</title>
        <authorList>
            <person name="Sun H."/>
            <person name="Jiao W.-B."/>
            <person name="Krause K."/>
            <person name="Campoy J.A."/>
            <person name="Goel M."/>
            <person name="Folz-Donahue K."/>
            <person name="Kukat C."/>
            <person name="Huettel B."/>
            <person name="Schneeberger K."/>
        </authorList>
    </citation>
    <scope>NUCLEOTIDE SEQUENCE [LARGE SCALE GENOMIC DNA]</scope>
    <source>
        <strain evidence="2">SolTubOtavaFocal</strain>
        <tissue evidence="2">Leaves</tissue>
    </source>
</reference>
<comment type="caution">
    <text evidence="2">The sequence shown here is derived from an EMBL/GenBank/DDBJ whole genome shotgun (WGS) entry which is preliminary data.</text>
</comment>
<feature type="region of interest" description="Disordered" evidence="1">
    <location>
        <begin position="68"/>
        <end position="99"/>
    </location>
</feature>